<dbReference type="Ensembl" id="ENSTGET00000005640.1">
    <property type="protein sequence ID" value="ENSTGEP00000004636.1"/>
    <property type="gene ID" value="ENSTGEG00000003878.1"/>
</dbReference>
<organism evidence="2 3">
    <name type="scientific">Theropithecus gelada</name>
    <name type="common">Gelada baboon</name>
    <dbReference type="NCBI Taxonomy" id="9565"/>
    <lineage>
        <taxon>Eukaryota</taxon>
        <taxon>Metazoa</taxon>
        <taxon>Chordata</taxon>
        <taxon>Craniata</taxon>
        <taxon>Vertebrata</taxon>
        <taxon>Euteleostomi</taxon>
        <taxon>Mammalia</taxon>
        <taxon>Eutheria</taxon>
        <taxon>Euarchontoglires</taxon>
        <taxon>Primates</taxon>
        <taxon>Haplorrhini</taxon>
        <taxon>Catarrhini</taxon>
        <taxon>Cercopithecidae</taxon>
        <taxon>Cercopithecinae</taxon>
        <taxon>Theropithecus</taxon>
    </lineage>
</organism>
<sequence>MWEAEVGVSRDRATAFQPGRQEQNSVSKKKLVYHPIHNLFFKKQVSGRARWLTPVIPALWEAKAGGSPEIRGSRPAWATW</sequence>
<reference evidence="2" key="3">
    <citation type="submission" date="2025-09" db="UniProtKB">
        <authorList>
            <consortium name="Ensembl"/>
        </authorList>
    </citation>
    <scope>IDENTIFICATION</scope>
</reference>
<evidence type="ECO:0000256" key="1">
    <source>
        <dbReference type="SAM" id="MobiDB-lite"/>
    </source>
</evidence>
<keyword evidence="3" id="KW-1185">Reference proteome</keyword>
<accession>A0A8D2ECB5</accession>
<dbReference type="Proteomes" id="UP000694411">
    <property type="component" value="Chromosome 1"/>
</dbReference>
<name>A0A8D2ECB5_THEGE</name>
<reference evidence="2" key="2">
    <citation type="submission" date="2025-08" db="UniProtKB">
        <authorList>
            <consortium name="Ensembl"/>
        </authorList>
    </citation>
    <scope>IDENTIFICATION</scope>
</reference>
<reference evidence="2" key="1">
    <citation type="submission" date="2018-05" db="EMBL/GenBank/DDBJ databases">
        <title>Whole genome of Theropithecus gelada.</title>
        <authorList>
            <person name="Chiou K.L."/>
            <person name="Snyder-Mackler N."/>
        </authorList>
    </citation>
    <scope>NUCLEOTIDE SEQUENCE [LARGE SCALE GENOMIC DNA]</scope>
</reference>
<feature type="region of interest" description="Disordered" evidence="1">
    <location>
        <begin position="1"/>
        <end position="25"/>
    </location>
</feature>
<proteinExistence type="predicted"/>
<evidence type="ECO:0000313" key="2">
    <source>
        <dbReference type="Ensembl" id="ENSTGEP00000004636.1"/>
    </source>
</evidence>
<protein>
    <submittedName>
        <fullName evidence="2">Uncharacterized protein</fullName>
    </submittedName>
</protein>
<dbReference type="AlphaFoldDB" id="A0A8D2ECB5"/>
<evidence type="ECO:0000313" key="3">
    <source>
        <dbReference type="Proteomes" id="UP000694411"/>
    </source>
</evidence>